<organism evidence="1 2">
    <name type="scientific">Datura stramonium</name>
    <name type="common">Jimsonweed</name>
    <name type="synonym">Common thornapple</name>
    <dbReference type="NCBI Taxonomy" id="4076"/>
    <lineage>
        <taxon>Eukaryota</taxon>
        <taxon>Viridiplantae</taxon>
        <taxon>Streptophyta</taxon>
        <taxon>Embryophyta</taxon>
        <taxon>Tracheophyta</taxon>
        <taxon>Spermatophyta</taxon>
        <taxon>Magnoliopsida</taxon>
        <taxon>eudicotyledons</taxon>
        <taxon>Gunneridae</taxon>
        <taxon>Pentapetalae</taxon>
        <taxon>asterids</taxon>
        <taxon>lamiids</taxon>
        <taxon>Solanales</taxon>
        <taxon>Solanaceae</taxon>
        <taxon>Solanoideae</taxon>
        <taxon>Datureae</taxon>
        <taxon>Datura</taxon>
    </lineage>
</organism>
<proteinExistence type="predicted"/>
<name>A0ABS8T4A9_DATST</name>
<reference evidence="1 2" key="1">
    <citation type="journal article" date="2021" name="BMC Genomics">
        <title>Datura genome reveals duplications of psychoactive alkaloid biosynthetic genes and high mutation rate following tissue culture.</title>
        <authorList>
            <person name="Rajewski A."/>
            <person name="Carter-House D."/>
            <person name="Stajich J."/>
            <person name="Litt A."/>
        </authorList>
    </citation>
    <scope>NUCLEOTIDE SEQUENCE [LARGE SCALE GENOMIC DNA]</scope>
    <source>
        <strain evidence="1">AR-01</strain>
    </source>
</reference>
<dbReference type="Proteomes" id="UP000823775">
    <property type="component" value="Unassembled WGS sequence"/>
</dbReference>
<dbReference type="EMBL" id="JACEIK010001080">
    <property type="protein sequence ID" value="MCD7465775.1"/>
    <property type="molecule type" value="Genomic_DNA"/>
</dbReference>
<accession>A0ABS8T4A9</accession>
<evidence type="ECO:0000313" key="2">
    <source>
        <dbReference type="Proteomes" id="UP000823775"/>
    </source>
</evidence>
<sequence>MSVGVYKAILNIQKIYFNLIDRLLSNGSIQSGFAEDAKSMLNKAEPDRKCLERLARNSSKGIEFINGKI</sequence>
<comment type="caution">
    <text evidence="1">The sequence shown here is derived from an EMBL/GenBank/DDBJ whole genome shotgun (WGS) entry which is preliminary data.</text>
</comment>
<gene>
    <name evidence="1" type="ORF">HAX54_001929</name>
</gene>
<protein>
    <submittedName>
        <fullName evidence="1">Uncharacterized protein</fullName>
    </submittedName>
</protein>
<evidence type="ECO:0000313" key="1">
    <source>
        <dbReference type="EMBL" id="MCD7465775.1"/>
    </source>
</evidence>
<keyword evidence="2" id="KW-1185">Reference proteome</keyword>